<accession>A0ABU3WSZ0</accession>
<feature type="domain" description="Acyl-CoA oxidase/dehydrogenase middle" evidence="8">
    <location>
        <begin position="125"/>
        <end position="218"/>
    </location>
</feature>
<evidence type="ECO:0000256" key="4">
    <source>
        <dbReference type="ARBA" id="ARBA00022827"/>
    </source>
</evidence>
<protein>
    <submittedName>
        <fullName evidence="10">Acyl-CoA dehydrogenase</fullName>
    </submittedName>
</protein>
<evidence type="ECO:0000256" key="1">
    <source>
        <dbReference type="ARBA" id="ARBA00001974"/>
    </source>
</evidence>
<comment type="caution">
    <text evidence="10">The sequence shown here is derived from an EMBL/GenBank/DDBJ whole genome shotgun (WGS) entry which is preliminary data.</text>
</comment>
<proteinExistence type="inferred from homology"/>
<dbReference type="InterPro" id="IPR006091">
    <property type="entry name" value="Acyl-CoA_Oxase/DH_mid-dom"/>
</dbReference>
<dbReference type="Pfam" id="PF00441">
    <property type="entry name" value="Acyl-CoA_dh_1"/>
    <property type="match status" value="1"/>
</dbReference>
<dbReference type="InterPro" id="IPR037069">
    <property type="entry name" value="AcylCoA_DH/ox_N_sf"/>
</dbReference>
<dbReference type="InterPro" id="IPR036250">
    <property type="entry name" value="AcylCo_DH-like_C"/>
</dbReference>
<dbReference type="PANTHER" id="PTHR43292:SF4">
    <property type="entry name" value="ACYL-COA DEHYDROGENASE FADE34"/>
    <property type="match status" value="1"/>
</dbReference>
<name>A0ABU3WSZ0_9NOCA</name>
<dbReference type="SUPFAM" id="SSF56645">
    <property type="entry name" value="Acyl-CoA dehydrogenase NM domain-like"/>
    <property type="match status" value="1"/>
</dbReference>
<reference evidence="10 11" key="1">
    <citation type="submission" date="2019-10" db="EMBL/GenBank/DDBJ databases">
        <title>Draft Genome Assembly of Rhodococcus zopfii DSM44189.</title>
        <authorList>
            <person name="Sutton J.M."/>
            <person name="Akob D.M."/>
            <person name="Bushman T.J."/>
        </authorList>
    </citation>
    <scope>NUCLEOTIDE SEQUENCE [LARGE SCALE GENOMIC DNA]</scope>
    <source>
        <strain evidence="10 11">DSM 44189</strain>
    </source>
</reference>
<evidence type="ECO:0000256" key="5">
    <source>
        <dbReference type="ARBA" id="ARBA00023002"/>
    </source>
</evidence>
<dbReference type="Pfam" id="PF02771">
    <property type="entry name" value="Acyl-CoA_dh_N"/>
    <property type="match status" value="1"/>
</dbReference>
<feature type="domain" description="Acyl-CoA dehydrogenase/oxidase N-terminal" evidence="9">
    <location>
        <begin position="7"/>
        <end position="121"/>
    </location>
</feature>
<dbReference type="Gene3D" id="2.40.110.10">
    <property type="entry name" value="Butyryl-CoA Dehydrogenase, subunit A, domain 2"/>
    <property type="match status" value="1"/>
</dbReference>
<dbReference type="Pfam" id="PF02770">
    <property type="entry name" value="Acyl-CoA_dh_M"/>
    <property type="match status" value="1"/>
</dbReference>
<feature type="domain" description="Acyl-CoA dehydrogenase/oxidase C-terminal" evidence="7">
    <location>
        <begin position="231"/>
        <end position="386"/>
    </location>
</feature>
<evidence type="ECO:0000256" key="3">
    <source>
        <dbReference type="ARBA" id="ARBA00022630"/>
    </source>
</evidence>
<dbReference type="InterPro" id="IPR052161">
    <property type="entry name" value="Mycobact_Acyl-CoA_DH"/>
</dbReference>
<dbReference type="PANTHER" id="PTHR43292">
    <property type="entry name" value="ACYL-COA DEHYDROGENASE"/>
    <property type="match status" value="1"/>
</dbReference>
<dbReference type="InterPro" id="IPR013786">
    <property type="entry name" value="AcylCoA_DH/ox_N"/>
</dbReference>
<dbReference type="InterPro" id="IPR009075">
    <property type="entry name" value="AcylCo_DH/oxidase_C"/>
</dbReference>
<comment type="cofactor">
    <cofactor evidence="1 6">
        <name>FAD</name>
        <dbReference type="ChEBI" id="CHEBI:57692"/>
    </cofactor>
</comment>
<keyword evidence="4 6" id="KW-0274">FAD</keyword>
<evidence type="ECO:0000256" key="6">
    <source>
        <dbReference type="RuleBase" id="RU362125"/>
    </source>
</evidence>
<evidence type="ECO:0000313" key="10">
    <source>
        <dbReference type="EMBL" id="MDV2477114.1"/>
    </source>
</evidence>
<dbReference type="SUPFAM" id="SSF47203">
    <property type="entry name" value="Acyl-CoA dehydrogenase C-terminal domain-like"/>
    <property type="match status" value="1"/>
</dbReference>
<gene>
    <name evidence="10" type="ORF">F8M49_20500</name>
</gene>
<dbReference type="Gene3D" id="1.10.540.10">
    <property type="entry name" value="Acyl-CoA dehydrogenase/oxidase, N-terminal domain"/>
    <property type="match status" value="1"/>
</dbReference>
<dbReference type="Gene3D" id="1.20.140.10">
    <property type="entry name" value="Butyryl-CoA Dehydrogenase, subunit A, domain 3"/>
    <property type="match status" value="1"/>
</dbReference>
<keyword evidence="5 6" id="KW-0560">Oxidoreductase</keyword>
<evidence type="ECO:0000259" key="9">
    <source>
        <dbReference type="Pfam" id="PF02771"/>
    </source>
</evidence>
<sequence length="391" mass="43055">MELADSPDEARFRAEVREWAEKTVPTLPWPEPVDLVDKVPFWRQWQRLLFDAGYGGMSWPTEYGGQAADPIRKAIFTEEMDRVGAPERLNTIGEDFAGPTIIDFGTPAQKERFLRPILTGDEIWCQLFSEPEAGSDLASLRTKATKVDGGWKINGQKIWTSRAHIAAHAILLARTGGGPRHKGITFFLVPMDSEGITVRPLAHMLGEAEFNEVFLDDVFIPDDLVVGEVDGGWKVAMGTLAYERVAIATGRVNTKRAVDDIVADIAGMTDDAGSPLGEDPVVRQKIADLYGRALVHYLIGQRVITLAANDGPPGPVTSIGKLFFCPLVEELADFRLSLEPVGGQFALDEDTHRTARWVRLAYQARGTAIAGGSTFIQRNIVAERMLEMPRS</sequence>
<dbReference type="InterPro" id="IPR009100">
    <property type="entry name" value="AcylCoA_DH/oxidase_NM_dom_sf"/>
</dbReference>
<evidence type="ECO:0000259" key="8">
    <source>
        <dbReference type="Pfam" id="PF02770"/>
    </source>
</evidence>
<keyword evidence="3 6" id="KW-0285">Flavoprotein</keyword>
<organism evidence="10 11">
    <name type="scientific">Rhodococcus zopfii</name>
    <dbReference type="NCBI Taxonomy" id="43772"/>
    <lineage>
        <taxon>Bacteria</taxon>
        <taxon>Bacillati</taxon>
        <taxon>Actinomycetota</taxon>
        <taxon>Actinomycetes</taxon>
        <taxon>Mycobacteriales</taxon>
        <taxon>Nocardiaceae</taxon>
        <taxon>Rhodococcus</taxon>
    </lineage>
</organism>
<dbReference type="EMBL" id="WBMO01000001">
    <property type="protein sequence ID" value="MDV2477114.1"/>
    <property type="molecule type" value="Genomic_DNA"/>
</dbReference>
<evidence type="ECO:0000256" key="2">
    <source>
        <dbReference type="ARBA" id="ARBA00009347"/>
    </source>
</evidence>
<keyword evidence="11" id="KW-1185">Reference proteome</keyword>
<evidence type="ECO:0000313" key="11">
    <source>
        <dbReference type="Proteomes" id="UP001275440"/>
    </source>
</evidence>
<comment type="similarity">
    <text evidence="2 6">Belongs to the acyl-CoA dehydrogenase family.</text>
</comment>
<dbReference type="InterPro" id="IPR046373">
    <property type="entry name" value="Acyl-CoA_Oxase/DH_mid-dom_sf"/>
</dbReference>
<dbReference type="Proteomes" id="UP001275440">
    <property type="component" value="Unassembled WGS sequence"/>
</dbReference>
<evidence type="ECO:0000259" key="7">
    <source>
        <dbReference type="Pfam" id="PF00441"/>
    </source>
</evidence>